<feature type="transmembrane region" description="Helical" evidence="1">
    <location>
        <begin position="385"/>
        <end position="405"/>
    </location>
</feature>
<comment type="caution">
    <text evidence="3">The sequence shown here is derived from an EMBL/GenBank/DDBJ whole genome shotgun (WGS) entry which is preliminary data.</text>
</comment>
<dbReference type="AlphaFoldDB" id="A0A9P6WLM9"/>
<keyword evidence="4" id="KW-1185">Reference proteome</keyword>
<keyword evidence="2" id="KW-0732">Signal</keyword>
<keyword evidence="1" id="KW-1133">Transmembrane helix</keyword>
<dbReference type="Proteomes" id="UP000697127">
    <property type="component" value="Unassembled WGS sequence"/>
</dbReference>
<feature type="transmembrane region" description="Helical" evidence="1">
    <location>
        <begin position="353"/>
        <end position="373"/>
    </location>
</feature>
<feature type="chain" id="PRO_5040231119" description="Intimal thickness related receptor IRP domain-containing protein" evidence="2">
    <location>
        <begin position="20"/>
        <end position="447"/>
    </location>
</feature>
<feature type="transmembrane region" description="Helical" evidence="1">
    <location>
        <begin position="316"/>
        <end position="333"/>
    </location>
</feature>
<gene>
    <name evidence="3" type="ORF">C6P40_001537</name>
</gene>
<feature type="transmembrane region" description="Helical" evidence="1">
    <location>
        <begin position="274"/>
        <end position="295"/>
    </location>
</feature>
<evidence type="ECO:0000313" key="4">
    <source>
        <dbReference type="Proteomes" id="UP000697127"/>
    </source>
</evidence>
<reference evidence="3" key="1">
    <citation type="submission" date="2020-11" db="EMBL/GenBank/DDBJ databases">
        <title>Kefir isolates.</title>
        <authorList>
            <person name="Marcisauskas S."/>
            <person name="Kim Y."/>
            <person name="Blasche S."/>
        </authorList>
    </citation>
    <scope>NUCLEOTIDE SEQUENCE</scope>
    <source>
        <strain evidence="3">Olga-1</strain>
    </source>
</reference>
<protein>
    <recommendedName>
        <fullName evidence="5">Intimal thickness related receptor IRP domain-containing protein</fullName>
    </recommendedName>
</protein>
<name>A0A9P6WLM9_9ASCO</name>
<feature type="transmembrane region" description="Helical" evidence="1">
    <location>
        <begin position="240"/>
        <end position="262"/>
    </location>
</feature>
<sequence>MIFNSVFILLSCFISSCIALTDYYTIKNNEVLQTCAYVSNSDSFFQKFFYVQEPSIKIHLNGKEGVDEPFEVYTLIMGGEDMNKVTIGLNPYVKICDEFASVNGFCQHESDEIHLKKQTLPELIDSDSFTFPIESFMLNTKNNEEDHIYTLDKSSVYCIMFLTSTLPQSEENLLIEVDWKQSFGKLLVSDFTRMFNSLYFTLLYSFIGIYLLISVYFKIKNDNTSISLDSIKYKKYLLQYKFIIFHWGTALIYFATMINYLILNKFGYSTNSIILPISNLICLSLTTILTVWVIYNLMLMSAGAWFGGLKNSNLKYNIAKFTSIALILEMLIYDMETASIYSLIGPSKRDFLSIIIYIEYLIIYIISIIWAILTSYNIKEKKLKNIFYITIGLLTFCFAIILFGAHIFSSTVQSSTLAYTIEFVFSLIITLLWNNVIIENNEIQLKV</sequence>
<evidence type="ECO:0000256" key="1">
    <source>
        <dbReference type="SAM" id="Phobius"/>
    </source>
</evidence>
<feature type="transmembrane region" description="Helical" evidence="1">
    <location>
        <begin position="198"/>
        <end position="219"/>
    </location>
</feature>
<keyword evidence="1" id="KW-0812">Transmembrane</keyword>
<accession>A0A9P6WLM9</accession>
<dbReference type="OrthoDB" id="3996329at2759"/>
<proteinExistence type="predicted"/>
<evidence type="ECO:0000313" key="3">
    <source>
        <dbReference type="EMBL" id="KAG0687998.1"/>
    </source>
</evidence>
<organism evidence="3 4">
    <name type="scientific">Pichia californica</name>
    <dbReference type="NCBI Taxonomy" id="460514"/>
    <lineage>
        <taxon>Eukaryota</taxon>
        <taxon>Fungi</taxon>
        <taxon>Dikarya</taxon>
        <taxon>Ascomycota</taxon>
        <taxon>Saccharomycotina</taxon>
        <taxon>Pichiomycetes</taxon>
        <taxon>Pichiales</taxon>
        <taxon>Pichiaceae</taxon>
        <taxon>Pichia</taxon>
    </lineage>
</organism>
<evidence type="ECO:0008006" key="5">
    <source>
        <dbReference type="Google" id="ProtNLM"/>
    </source>
</evidence>
<feature type="signal peptide" evidence="2">
    <location>
        <begin position="1"/>
        <end position="19"/>
    </location>
</feature>
<dbReference type="EMBL" id="PUHW01000193">
    <property type="protein sequence ID" value="KAG0687998.1"/>
    <property type="molecule type" value="Genomic_DNA"/>
</dbReference>
<feature type="transmembrane region" description="Helical" evidence="1">
    <location>
        <begin position="417"/>
        <end position="438"/>
    </location>
</feature>
<evidence type="ECO:0000256" key="2">
    <source>
        <dbReference type="SAM" id="SignalP"/>
    </source>
</evidence>
<keyword evidence="1" id="KW-0472">Membrane</keyword>